<dbReference type="InterPro" id="IPR000889">
    <property type="entry name" value="Glutathione_peroxidase"/>
</dbReference>
<accession>A0AAV8UMF4</accession>
<dbReference type="Pfam" id="PF00255">
    <property type="entry name" value="GSHPx"/>
    <property type="match status" value="1"/>
</dbReference>
<organism evidence="4 5">
    <name type="scientific">Rhodosorus marinus</name>
    <dbReference type="NCBI Taxonomy" id="101924"/>
    <lineage>
        <taxon>Eukaryota</taxon>
        <taxon>Rhodophyta</taxon>
        <taxon>Stylonematophyceae</taxon>
        <taxon>Stylonematales</taxon>
        <taxon>Stylonemataceae</taxon>
        <taxon>Rhodosorus</taxon>
    </lineage>
</organism>
<evidence type="ECO:0000256" key="3">
    <source>
        <dbReference type="ARBA" id="ARBA00023002"/>
    </source>
</evidence>
<dbReference type="EMBL" id="JAMWBK010000009">
    <property type="protein sequence ID" value="KAJ8902273.1"/>
    <property type="molecule type" value="Genomic_DNA"/>
</dbReference>
<protein>
    <recommendedName>
        <fullName evidence="6">Glutathione peroxidase</fullName>
    </recommendedName>
</protein>
<dbReference type="GO" id="GO:0004601">
    <property type="term" value="F:peroxidase activity"/>
    <property type="evidence" value="ECO:0007669"/>
    <property type="project" value="UniProtKB-KW"/>
</dbReference>
<dbReference type="SUPFAM" id="SSF52833">
    <property type="entry name" value="Thioredoxin-like"/>
    <property type="match status" value="1"/>
</dbReference>
<dbReference type="AlphaFoldDB" id="A0AAV8UMF4"/>
<comment type="similarity">
    <text evidence="1">Belongs to the glutathione peroxidase family.</text>
</comment>
<keyword evidence="2" id="KW-0575">Peroxidase</keyword>
<dbReference type="GO" id="GO:0006979">
    <property type="term" value="P:response to oxidative stress"/>
    <property type="evidence" value="ECO:0007669"/>
    <property type="project" value="InterPro"/>
</dbReference>
<evidence type="ECO:0000313" key="4">
    <source>
        <dbReference type="EMBL" id="KAJ8902273.1"/>
    </source>
</evidence>
<evidence type="ECO:0000256" key="1">
    <source>
        <dbReference type="ARBA" id="ARBA00006926"/>
    </source>
</evidence>
<proteinExistence type="inferred from homology"/>
<dbReference type="Proteomes" id="UP001157974">
    <property type="component" value="Unassembled WGS sequence"/>
</dbReference>
<evidence type="ECO:0000313" key="5">
    <source>
        <dbReference type="Proteomes" id="UP001157974"/>
    </source>
</evidence>
<keyword evidence="3" id="KW-0560">Oxidoreductase</keyword>
<dbReference type="Gene3D" id="3.40.30.10">
    <property type="entry name" value="Glutaredoxin"/>
    <property type="match status" value="1"/>
</dbReference>
<evidence type="ECO:0008006" key="6">
    <source>
        <dbReference type="Google" id="ProtNLM"/>
    </source>
</evidence>
<gene>
    <name evidence="4" type="ORF">NDN08_006680</name>
</gene>
<keyword evidence="5" id="KW-1185">Reference proteome</keyword>
<dbReference type="PROSITE" id="PS51355">
    <property type="entry name" value="GLUTATHIONE_PEROXID_3"/>
    <property type="match status" value="1"/>
</dbReference>
<sequence>MSAFVAASGFSPQGRSPVRLVSSSGSAVFGVSLRPRVRFQGARPHWRTTPKMADGLYDIKMRDIDGNRVDFSSMKGKPILAVNVACFCGYTKKVYSMMKYLSEKYEDKLLLFQATSLAPRSPAPPTRSRASYRMNMAAG</sequence>
<reference evidence="4 5" key="1">
    <citation type="journal article" date="2023" name="Nat. Commun.">
        <title>Origin of minicircular mitochondrial genomes in red algae.</title>
        <authorList>
            <person name="Lee Y."/>
            <person name="Cho C.H."/>
            <person name="Lee Y.M."/>
            <person name="Park S.I."/>
            <person name="Yang J.H."/>
            <person name="West J.A."/>
            <person name="Bhattacharya D."/>
            <person name="Yoon H.S."/>
        </authorList>
    </citation>
    <scope>NUCLEOTIDE SEQUENCE [LARGE SCALE GENOMIC DNA]</scope>
    <source>
        <strain evidence="4 5">CCMP1338</strain>
        <tissue evidence="4">Whole cell</tissue>
    </source>
</reference>
<dbReference type="InterPro" id="IPR036249">
    <property type="entry name" value="Thioredoxin-like_sf"/>
</dbReference>
<name>A0AAV8UMF4_9RHOD</name>
<evidence type="ECO:0000256" key="2">
    <source>
        <dbReference type="ARBA" id="ARBA00022559"/>
    </source>
</evidence>
<comment type="caution">
    <text evidence="4">The sequence shown here is derived from an EMBL/GenBank/DDBJ whole genome shotgun (WGS) entry which is preliminary data.</text>
</comment>